<evidence type="ECO:0000256" key="2">
    <source>
        <dbReference type="ARBA" id="ARBA00023015"/>
    </source>
</evidence>
<gene>
    <name evidence="6" type="ORF">GCM10017786_37670</name>
</gene>
<name>A0ABQ3J389_9PSEU</name>
<accession>A0ABQ3J389</accession>
<dbReference type="Pfam" id="PF00126">
    <property type="entry name" value="HTH_1"/>
    <property type="match status" value="1"/>
</dbReference>
<reference evidence="7" key="1">
    <citation type="journal article" date="2019" name="Int. J. Syst. Evol. Microbiol.">
        <title>The Global Catalogue of Microorganisms (GCM) 10K type strain sequencing project: providing services to taxonomists for standard genome sequencing and annotation.</title>
        <authorList>
            <consortium name="The Broad Institute Genomics Platform"/>
            <consortium name="The Broad Institute Genome Sequencing Center for Infectious Disease"/>
            <person name="Wu L."/>
            <person name="Ma J."/>
        </authorList>
    </citation>
    <scope>NUCLEOTIDE SEQUENCE [LARGE SCALE GENOMIC DNA]</scope>
    <source>
        <strain evidence="7">CGMCC 4.7677</strain>
    </source>
</reference>
<dbReference type="PANTHER" id="PTHR30346:SF0">
    <property type="entry name" value="HCA OPERON TRANSCRIPTIONAL ACTIVATOR HCAR"/>
    <property type="match status" value="1"/>
</dbReference>
<dbReference type="Proteomes" id="UP000605897">
    <property type="component" value="Unassembled WGS sequence"/>
</dbReference>
<dbReference type="EMBL" id="BNAU01000004">
    <property type="protein sequence ID" value="GHF01157.1"/>
    <property type="molecule type" value="Genomic_DNA"/>
</dbReference>
<dbReference type="SUPFAM" id="SSF46785">
    <property type="entry name" value="Winged helix' DNA-binding domain"/>
    <property type="match status" value="1"/>
</dbReference>
<evidence type="ECO:0000313" key="7">
    <source>
        <dbReference type="Proteomes" id="UP000605897"/>
    </source>
</evidence>
<evidence type="ECO:0000313" key="6">
    <source>
        <dbReference type="EMBL" id="GHF01157.1"/>
    </source>
</evidence>
<keyword evidence="7" id="KW-1185">Reference proteome</keyword>
<dbReference type="PANTHER" id="PTHR30346">
    <property type="entry name" value="TRANSCRIPTIONAL DUAL REGULATOR HCAR-RELATED"/>
    <property type="match status" value="1"/>
</dbReference>
<dbReference type="InterPro" id="IPR036388">
    <property type="entry name" value="WH-like_DNA-bd_sf"/>
</dbReference>
<evidence type="ECO:0000256" key="3">
    <source>
        <dbReference type="ARBA" id="ARBA00023125"/>
    </source>
</evidence>
<feature type="domain" description="HTH lysR-type" evidence="5">
    <location>
        <begin position="26"/>
        <end position="83"/>
    </location>
</feature>
<evidence type="ECO:0000259" key="5">
    <source>
        <dbReference type="PROSITE" id="PS50931"/>
    </source>
</evidence>
<organism evidence="6 7">
    <name type="scientific">Amycolatopsis deserti</name>
    <dbReference type="NCBI Taxonomy" id="185696"/>
    <lineage>
        <taxon>Bacteria</taxon>
        <taxon>Bacillati</taxon>
        <taxon>Actinomycetota</taxon>
        <taxon>Actinomycetes</taxon>
        <taxon>Pseudonocardiales</taxon>
        <taxon>Pseudonocardiaceae</taxon>
        <taxon>Amycolatopsis</taxon>
    </lineage>
</organism>
<dbReference type="InterPro" id="IPR000847">
    <property type="entry name" value="LysR_HTH_N"/>
</dbReference>
<keyword evidence="4" id="KW-0804">Transcription</keyword>
<keyword evidence="2" id="KW-0805">Transcription regulation</keyword>
<sequence>MKGNNDLACGAPRIGVAATVSTVDDLDLGQLRSFLAVTRERSITRAGVALNLTQQAVSKHVRQLERSLGVTLLVRTSRGVLLTAAGEQLAADAPALLHDVGRVAERARAAGGAESGTLRLVCCPATTALFAVAVVESLEATVPGLQVTMTTA</sequence>
<evidence type="ECO:0000256" key="4">
    <source>
        <dbReference type="ARBA" id="ARBA00023163"/>
    </source>
</evidence>
<comment type="similarity">
    <text evidence="1">Belongs to the LysR transcriptional regulatory family.</text>
</comment>
<dbReference type="PRINTS" id="PR00039">
    <property type="entry name" value="HTHLYSR"/>
</dbReference>
<evidence type="ECO:0000256" key="1">
    <source>
        <dbReference type="ARBA" id="ARBA00009437"/>
    </source>
</evidence>
<proteinExistence type="inferred from homology"/>
<comment type="caution">
    <text evidence="6">The sequence shown here is derived from an EMBL/GenBank/DDBJ whole genome shotgun (WGS) entry which is preliminary data.</text>
</comment>
<dbReference type="PROSITE" id="PS50931">
    <property type="entry name" value="HTH_LYSR"/>
    <property type="match status" value="1"/>
</dbReference>
<protein>
    <recommendedName>
        <fullName evidence="5">HTH lysR-type domain-containing protein</fullName>
    </recommendedName>
</protein>
<dbReference type="Gene3D" id="1.10.10.10">
    <property type="entry name" value="Winged helix-like DNA-binding domain superfamily/Winged helix DNA-binding domain"/>
    <property type="match status" value="1"/>
</dbReference>
<dbReference type="InterPro" id="IPR036390">
    <property type="entry name" value="WH_DNA-bd_sf"/>
</dbReference>
<keyword evidence="3" id="KW-0238">DNA-binding</keyword>